<comment type="caution">
    <text evidence="1">The sequence shown here is derived from an EMBL/GenBank/DDBJ whole genome shotgun (WGS) entry which is preliminary data.</text>
</comment>
<keyword evidence="2" id="KW-1185">Reference proteome</keyword>
<reference evidence="1 2" key="1">
    <citation type="submission" date="2023-05" db="EMBL/GenBank/DDBJ databases">
        <title>Actinoplanes sp. NEAU-A12 genome sequencing.</title>
        <authorList>
            <person name="Wang Z.-S."/>
        </authorList>
    </citation>
    <scope>NUCLEOTIDE SEQUENCE [LARGE SCALE GENOMIC DNA]</scope>
    <source>
        <strain evidence="1 2">NEAU-A12</strain>
    </source>
</reference>
<protein>
    <submittedName>
        <fullName evidence="1">Isocitrate lyase/phosphoenolpyruvate mutase family protein</fullName>
    </submittedName>
</protein>
<dbReference type="EMBL" id="JASCTH010000007">
    <property type="protein sequence ID" value="MDI6099421.1"/>
    <property type="molecule type" value="Genomic_DNA"/>
</dbReference>
<dbReference type="RefSeq" id="WP_282759592.1">
    <property type="nucleotide sequence ID" value="NZ_JASCTH010000007.1"/>
</dbReference>
<gene>
    <name evidence="1" type="ORF">QLQ12_12535</name>
</gene>
<proteinExistence type="predicted"/>
<keyword evidence="1" id="KW-0456">Lyase</keyword>
<dbReference type="PANTHER" id="PTHR42905:SF16">
    <property type="entry name" value="CARBOXYPHOSPHONOENOLPYRUVATE PHOSPHONOMUTASE-LIKE PROTEIN (AFU_ORTHOLOGUE AFUA_5G07230)"/>
    <property type="match status" value="1"/>
</dbReference>
<dbReference type="Pfam" id="PF13714">
    <property type="entry name" value="PEP_mutase"/>
    <property type="match status" value="1"/>
</dbReference>
<dbReference type="InterPro" id="IPR039556">
    <property type="entry name" value="ICL/PEPM"/>
</dbReference>
<accession>A0ABT6WI86</accession>
<name>A0ABT6WI86_9ACTN</name>
<dbReference type="InterPro" id="IPR040442">
    <property type="entry name" value="Pyrv_kinase-like_dom_sf"/>
</dbReference>
<evidence type="ECO:0000313" key="1">
    <source>
        <dbReference type="EMBL" id="MDI6099421.1"/>
    </source>
</evidence>
<dbReference type="GO" id="GO:0016829">
    <property type="term" value="F:lyase activity"/>
    <property type="evidence" value="ECO:0007669"/>
    <property type="project" value="UniProtKB-KW"/>
</dbReference>
<dbReference type="Proteomes" id="UP001241758">
    <property type="component" value="Unassembled WGS sequence"/>
</dbReference>
<dbReference type="InterPro" id="IPR015813">
    <property type="entry name" value="Pyrv/PenolPyrv_kinase-like_dom"/>
</dbReference>
<dbReference type="Gene3D" id="6.10.250.2750">
    <property type="match status" value="1"/>
</dbReference>
<dbReference type="SUPFAM" id="SSF51621">
    <property type="entry name" value="Phosphoenolpyruvate/pyruvate domain"/>
    <property type="match status" value="1"/>
</dbReference>
<sequence length="276" mass="27866">MVDALNTGRARALRAWHGQGVLVLPNAWDAASAGLVVRAGAAAVATTSGAVAWSLGRPDGEGLTRDEMMSAVRRICAAVDVPVTADVEAGYGPSPEDVAATVRAVVEAGAVGVNIEDARNGALLTVREQERRLRAARDAADAAGLPELVINARTDVYLSGAGGPAEVLARAVAYAEAGADCLFVPGLTDLGALRELVAGSPLPVNAMTGPGGPSVADLAAVGVRRVSVGTSIAQAAYGLVERAARELLESGAGDVLDPALGYGDLNALFARTPHGF</sequence>
<dbReference type="Gene3D" id="3.20.20.60">
    <property type="entry name" value="Phosphoenolpyruvate-binding domains"/>
    <property type="match status" value="1"/>
</dbReference>
<dbReference type="CDD" id="cd00377">
    <property type="entry name" value="ICL_PEPM"/>
    <property type="match status" value="1"/>
</dbReference>
<dbReference type="PANTHER" id="PTHR42905">
    <property type="entry name" value="PHOSPHOENOLPYRUVATE CARBOXYLASE"/>
    <property type="match status" value="1"/>
</dbReference>
<evidence type="ECO:0000313" key="2">
    <source>
        <dbReference type="Proteomes" id="UP001241758"/>
    </source>
</evidence>
<organism evidence="1 2">
    <name type="scientific">Actinoplanes sandaracinus</name>
    <dbReference type="NCBI Taxonomy" id="3045177"/>
    <lineage>
        <taxon>Bacteria</taxon>
        <taxon>Bacillati</taxon>
        <taxon>Actinomycetota</taxon>
        <taxon>Actinomycetes</taxon>
        <taxon>Micromonosporales</taxon>
        <taxon>Micromonosporaceae</taxon>
        <taxon>Actinoplanes</taxon>
    </lineage>
</organism>